<dbReference type="AlphaFoldDB" id="A0A0A1V2D5"/>
<comment type="caution">
    <text evidence="2">The sequence shown here is derived from an EMBL/GenBank/DDBJ whole genome shotgun (WGS) entry which is preliminary data.</text>
</comment>
<dbReference type="HOGENOM" id="CLU_172699_0_0_1"/>
<protein>
    <submittedName>
        <fullName evidence="2">Uncharacterized protein</fullName>
    </submittedName>
</protein>
<feature type="compositionally biased region" description="Low complexity" evidence="1">
    <location>
        <begin position="39"/>
        <end position="74"/>
    </location>
</feature>
<evidence type="ECO:0000313" key="2">
    <source>
        <dbReference type="EMBL" id="EXV03970.1"/>
    </source>
</evidence>
<reference evidence="2 3" key="1">
    <citation type="submission" date="2014-02" db="EMBL/GenBank/DDBJ databases">
        <title>The genome sequence of the entomopathogenic fungus Metarhizium robertsii ARSEF 2575.</title>
        <authorList>
            <person name="Giuliano Garisto Donzelli B."/>
            <person name="Roe B.A."/>
            <person name="Macmil S.L."/>
            <person name="Krasnoff S.B."/>
            <person name="Gibson D.M."/>
        </authorList>
    </citation>
    <scope>NUCLEOTIDE SEQUENCE [LARGE SCALE GENOMIC DNA]</scope>
    <source>
        <strain evidence="2 3">ARSEF 2575</strain>
    </source>
</reference>
<dbReference type="OrthoDB" id="4941489at2759"/>
<gene>
    <name evidence="2" type="ORF">X797_001640</name>
</gene>
<evidence type="ECO:0000256" key="1">
    <source>
        <dbReference type="SAM" id="MobiDB-lite"/>
    </source>
</evidence>
<sequence length="108" mass="11439">MNNSGSSRAPPPPPLNLASLPPVKFNLDKTKTVDSEVVSTPSSSKRSASYSSSASTFSGQSSSQKTSSSFIKSSPTVNVHTTCGRHTDQYIFGGPSLRDLAKSIKKKF</sequence>
<evidence type="ECO:0000313" key="3">
    <source>
        <dbReference type="Proteomes" id="UP000030151"/>
    </source>
</evidence>
<dbReference type="eggNOG" id="ENOG502T6ZE">
    <property type="taxonomic scope" value="Eukaryota"/>
</dbReference>
<organism evidence="2 3">
    <name type="scientific">Metarhizium robertsii</name>
    <dbReference type="NCBI Taxonomy" id="568076"/>
    <lineage>
        <taxon>Eukaryota</taxon>
        <taxon>Fungi</taxon>
        <taxon>Dikarya</taxon>
        <taxon>Ascomycota</taxon>
        <taxon>Pezizomycotina</taxon>
        <taxon>Sordariomycetes</taxon>
        <taxon>Hypocreomycetidae</taxon>
        <taxon>Hypocreales</taxon>
        <taxon>Clavicipitaceae</taxon>
        <taxon>Metarhizium</taxon>
    </lineage>
</organism>
<dbReference type="Proteomes" id="UP000030151">
    <property type="component" value="Unassembled WGS sequence"/>
</dbReference>
<name>A0A0A1V2D5_9HYPO</name>
<proteinExistence type="predicted"/>
<accession>A0A0A1V2D5</accession>
<dbReference type="EMBL" id="JELW01000002">
    <property type="protein sequence ID" value="EXV03970.1"/>
    <property type="molecule type" value="Genomic_DNA"/>
</dbReference>
<feature type="region of interest" description="Disordered" evidence="1">
    <location>
        <begin position="1"/>
        <end position="79"/>
    </location>
</feature>